<dbReference type="RefSeq" id="WP_092222358.1">
    <property type="nucleotide sequence ID" value="NZ_FNJI01000012.1"/>
</dbReference>
<dbReference type="OrthoDB" id="5432744at2"/>
<sequence>MHNQKKGNRKPLLLINTLFVLFLAGLLLVLFNAPEETTSHLPHDPNHEQFHAIASKKEAEKNCGACHDPDGQAPLPENHPPKFRCLFCHKRK</sequence>
<accession>A0A1H0QJK9</accession>
<evidence type="ECO:0000313" key="3">
    <source>
        <dbReference type="Proteomes" id="UP000199073"/>
    </source>
</evidence>
<dbReference type="Gene3D" id="1.10.1130.20">
    <property type="match status" value="1"/>
</dbReference>
<proteinExistence type="predicted"/>
<dbReference type="AlphaFoldDB" id="A0A1H0QJK9"/>
<keyword evidence="1" id="KW-0472">Membrane</keyword>
<keyword evidence="3" id="KW-1185">Reference proteome</keyword>
<dbReference type="STRING" id="91360.SAMN05660330_01994"/>
<dbReference type="InterPro" id="IPR036280">
    <property type="entry name" value="Multihaem_cyt_sf"/>
</dbReference>
<evidence type="ECO:0000313" key="2">
    <source>
        <dbReference type="EMBL" id="SDP17494.1"/>
    </source>
</evidence>
<name>A0A1H0QJK9_9BACT</name>
<dbReference type="EMBL" id="FNJI01000012">
    <property type="protein sequence ID" value="SDP17494.1"/>
    <property type="molecule type" value="Genomic_DNA"/>
</dbReference>
<organism evidence="2 3">
    <name type="scientific">Desulforhopalus singaporensis</name>
    <dbReference type="NCBI Taxonomy" id="91360"/>
    <lineage>
        <taxon>Bacteria</taxon>
        <taxon>Pseudomonadati</taxon>
        <taxon>Thermodesulfobacteriota</taxon>
        <taxon>Desulfobulbia</taxon>
        <taxon>Desulfobulbales</taxon>
        <taxon>Desulfocapsaceae</taxon>
        <taxon>Desulforhopalus</taxon>
    </lineage>
</organism>
<protein>
    <submittedName>
        <fullName evidence="2">Uncharacterized protein</fullName>
    </submittedName>
</protein>
<keyword evidence="1" id="KW-1133">Transmembrane helix</keyword>
<dbReference type="Proteomes" id="UP000199073">
    <property type="component" value="Unassembled WGS sequence"/>
</dbReference>
<evidence type="ECO:0000256" key="1">
    <source>
        <dbReference type="SAM" id="Phobius"/>
    </source>
</evidence>
<keyword evidence="1" id="KW-0812">Transmembrane</keyword>
<reference evidence="2 3" key="1">
    <citation type="submission" date="2016-10" db="EMBL/GenBank/DDBJ databases">
        <authorList>
            <person name="de Groot N.N."/>
        </authorList>
    </citation>
    <scope>NUCLEOTIDE SEQUENCE [LARGE SCALE GENOMIC DNA]</scope>
    <source>
        <strain evidence="2 3">DSM 12130</strain>
    </source>
</reference>
<feature type="transmembrane region" description="Helical" evidence="1">
    <location>
        <begin position="12"/>
        <end position="31"/>
    </location>
</feature>
<dbReference type="SUPFAM" id="SSF48695">
    <property type="entry name" value="Multiheme cytochromes"/>
    <property type="match status" value="1"/>
</dbReference>
<gene>
    <name evidence="2" type="ORF">SAMN05660330_01994</name>
</gene>